<dbReference type="PANTHER" id="PTHR13132">
    <property type="entry name" value="ALPHA- 1,6 -FUCOSYLTRANSFERASE"/>
    <property type="match status" value="1"/>
</dbReference>
<reference evidence="5" key="3">
    <citation type="submission" date="2025-09" db="UniProtKB">
        <authorList>
            <consortium name="Ensembl"/>
        </authorList>
    </citation>
    <scope>IDENTIFICATION</scope>
</reference>
<name>H2YXJ4_CIOSA</name>
<evidence type="ECO:0000256" key="1">
    <source>
        <dbReference type="ARBA" id="ARBA00022676"/>
    </source>
</evidence>
<dbReference type="InParanoid" id="H2YXJ4"/>
<dbReference type="Ensembl" id="ENSCSAVT00000010177.1">
    <property type="protein sequence ID" value="ENSCSAVP00000010055.1"/>
    <property type="gene ID" value="ENSCSAVG00000005924.1"/>
</dbReference>
<feature type="region of interest" description="Important for donor substrate binding" evidence="3">
    <location>
        <begin position="23"/>
        <end position="24"/>
    </location>
</feature>
<dbReference type="Pfam" id="PF19745">
    <property type="entry name" value="FUT8_N_cat"/>
    <property type="match status" value="1"/>
</dbReference>
<feature type="domain" description="GT23" evidence="4">
    <location>
        <begin position="1"/>
        <end position="133"/>
    </location>
</feature>
<keyword evidence="2 3" id="KW-0808">Transferase</keyword>
<dbReference type="GeneTree" id="ENSGT00530000063737"/>
<evidence type="ECO:0000259" key="4">
    <source>
        <dbReference type="PROSITE" id="PS51659"/>
    </source>
</evidence>
<comment type="similarity">
    <text evidence="3">Belongs to the glycosyltransferase 23 family.</text>
</comment>
<protein>
    <recommendedName>
        <fullName evidence="4">GT23 domain-containing protein</fullName>
    </recommendedName>
</protein>
<keyword evidence="1 3" id="KW-0328">Glycosyltransferase</keyword>
<evidence type="ECO:0000256" key="3">
    <source>
        <dbReference type="PROSITE-ProRule" id="PRU00992"/>
    </source>
</evidence>
<dbReference type="InterPro" id="IPR045573">
    <property type="entry name" value="Fut8_N_cat"/>
</dbReference>
<dbReference type="AlphaFoldDB" id="H2YXJ4"/>
<dbReference type="eggNOG" id="KOG3705">
    <property type="taxonomic scope" value="Eukaryota"/>
</dbReference>
<reference evidence="5" key="2">
    <citation type="submission" date="2025-08" db="UniProtKB">
        <authorList>
            <consortium name="Ensembl"/>
        </authorList>
    </citation>
    <scope>IDENTIFICATION</scope>
</reference>
<dbReference type="PROSITE" id="PS51659">
    <property type="entry name" value="GT23"/>
    <property type="match status" value="1"/>
</dbReference>
<sequence>MTKLERAKEKIKFAHPIAGIHVRRTDKLGEAAYMDLERYMDHVESWYDRYLLQHPGKQVIKRVYLATDDAELVKSANTKYPEYKFITYVSDHMSNAVNRNSDSAITGILFDTLLLKECDFVVVTFSSNIGRLV</sequence>
<organism evidence="5 6">
    <name type="scientific">Ciona savignyi</name>
    <name type="common">Pacific transparent sea squirt</name>
    <dbReference type="NCBI Taxonomy" id="51511"/>
    <lineage>
        <taxon>Eukaryota</taxon>
        <taxon>Metazoa</taxon>
        <taxon>Chordata</taxon>
        <taxon>Tunicata</taxon>
        <taxon>Ascidiacea</taxon>
        <taxon>Phlebobranchia</taxon>
        <taxon>Cionidae</taxon>
        <taxon>Ciona</taxon>
    </lineage>
</organism>
<dbReference type="HOGENOM" id="CLU_1906020_0_0_1"/>
<dbReference type="Proteomes" id="UP000007875">
    <property type="component" value="Unassembled WGS sequence"/>
</dbReference>
<proteinExistence type="inferred from homology"/>
<accession>H2YXJ4</accession>
<reference evidence="6" key="1">
    <citation type="submission" date="2003-08" db="EMBL/GenBank/DDBJ databases">
        <authorList>
            <person name="Birren B."/>
            <person name="Nusbaum C."/>
            <person name="Abebe A."/>
            <person name="Abouelleil A."/>
            <person name="Adekoya E."/>
            <person name="Ait-zahra M."/>
            <person name="Allen N."/>
            <person name="Allen T."/>
            <person name="An P."/>
            <person name="Anderson M."/>
            <person name="Anderson S."/>
            <person name="Arachchi H."/>
            <person name="Armbruster J."/>
            <person name="Bachantsang P."/>
            <person name="Baldwin J."/>
            <person name="Barry A."/>
            <person name="Bayul T."/>
            <person name="Blitshsteyn B."/>
            <person name="Bloom T."/>
            <person name="Blye J."/>
            <person name="Boguslavskiy L."/>
            <person name="Borowsky M."/>
            <person name="Boukhgalter B."/>
            <person name="Brunache A."/>
            <person name="Butler J."/>
            <person name="Calixte N."/>
            <person name="Calvo S."/>
            <person name="Camarata J."/>
            <person name="Campo K."/>
            <person name="Chang J."/>
            <person name="Cheshatsang Y."/>
            <person name="Citroen M."/>
            <person name="Collymore A."/>
            <person name="Considine T."/>
            <person name="Cook A."/>
            <person name="Cooke P."/>
            <person name="Corum B."/>
            <person name="Cuomo C."/>
            <person name="David R."/>
            <person name="Dawoe T."/>
            <person name="Degray S."/>
            <person name="Dodge S."/>
            <person name="Dooley K."/>
            <person name="Dorje P."/>
            <person name="Dorjee K."/>
            <person name="Dorris L."/>
            <person name="Duffey N."/>
            <person name="Dupes A."/>
            <person name="Elkins T."/>
            <person name="Engels R."/>
            <person name="Erickson J."/>
            <person name="Farina A."/>
            <person name="Faro S."/>
            <person name="Ferreira P."/>
            <person name="Fischer H."/>
            <person name="Fitzgerald M."/>
            <person name="Foley K."/>
            <person name="Gage D."/>
            <person name="Galagan J."/>
            <person name="Gearin G."/>
            <person name="Gnerre S."/>
            <person name="Gnirke A."/>
            <person name="Goyette A."/>
            <person name="Graham J."/>
            <person name="Grandbois E."/>
            <person name="Gyaltsen K."/>
            <person name="Hafez N."/>
            <person name="Hagopian D."/>
            <person name="Hagos B."/>
            <person name="Hall J."/>
            <person name="Hatcher B."/>
            <person name="Heller A."/>
            <person name="Higgins H."/>
            <person name="Honan T."/>
            <person name="Horn A."/>
            <person name="Houde N."/>
            <person name="Hughes L."/>
            <person name="Hulme W."/>
            <person name="Husby E."/>
            <person name="Iliev I."/>
            <person name="Jaffe D."/>
            <person name="Jones C."/>
            <person name="Kamal M."/>
            <person name="Kamat A."/>
            <person name="Kamvysselis M."/>
            <person name="Karlsson E."/>
            <person name="Kells C."/>
            <person name="Kieu A."/>
            <person name="Kisner P."/>
            <person name="Kodira C."/>
            <person name="Kulbokas E."/>
            <person name="Labutti K."/>
            <person name="Lama D."/>
            <person name="Landers T."/>
            <person name="Leger J."/>
            <person name="Levine S."/>
            <person name="Lewis D."/>
            <person name="Lewis T."/>
            <person name="Lindblad-toh K."/>
            <person name="Liu X."/>
            <person name="Lokyitsang T."/>
            <person name="Lokyitsang Y."/>
            <person name="Lucien O."/>
            <person name="Lui A."/>
            <person name="Ma L.J."/>
            <person name="Mabbitt R."/>
            <person name="Macdonald J."/>
            <person name="Maclean C."/>
            <person name="Major J."/>
            <person name="Manning J."/>
            <person name="Marabella R."/>
            <person name="Maru K."/>
            <person name="Matthews C."/>
            <person name="Mauceli E."/>
            <person name="Mccarthy M."/>
            <person name="Mcdonough S."/>
            <person name="Mcghee T."/>
            <person name="Meldrim J."/>
            <person name="Meneus L."/>
            <person name="Mesirov J."/>
            <person name="Mihalev A."/>
            <person name="Mihova T."/>
            <person name="Mikkelsen T."/>
            <person name="Mlenga V."/>
            <person name="Moru K."/>
            <person name="Mozes J."/>
            <person name="Mulrain L."/>
            <person name="Munson G."/>
            <person name="Naylor J."/>
            <person name="Newes C."/>
            <person name="Nguyen C."/>
            <person name="Nguyen N."/>
            <person name="Nguyen T."/>
            <person name="Nicol R."/>
            <person name="Nielsen C."/>
            <person name="Nizzari M."/>
            <person name="Norbu C."/>
            <person name="Norbu N."/>
            <person name="O'donnell P."/>
            <person name="Okoawo O."/>
            <person name="O'leary S."/>
            <person name="Omotosho B."/>
            <person name="O'neill K."/>
            <person name="Osman S."/>
            <person name="Parker S."/>
            <person name="Perrin D."/>
            <person name="Phunkhang P."/>
            <person name="Piqani B."/>
            <person name="Purcell S."/>
            <person name="Rachupka T."/>
            <person name="Ramasamy U."/>
            <person name="Rameau R."/>
            <person name="Ray V."/>
            <person name="Raymond C."/>
            <person name="Retta R."/>
            <person name="Richardson S."/>
            <person name="Rise C."/>
            <person name="Rodriguez J."/>
            <person name="Rogers J."/>
            <person name="Rogov P."/>
            <person name="Rutman M."/>
            <person name="Schupbach R."/>
            <person name="Seaman C."/>
            <person name="Settipalli S."/>
            <person name="Sharpe T."/>
            <person name="Sheridan J."/>
            <person name="Sherpa N."/>
            <person name="Shi J."/>
            <person name="Smirnov S."/>
            <person name="Smith C."/>
            <person name="Sougnez C."/>
            <person name="Spencer B."/>
            <person name="Stalker J."/>
            <person name="Stange-thomann N."/>
            <person name="Stavropoulos S."/>
            <person name="Stetson K."/>
            <person name="Stone C."/>
            <person name="Stone S."/>
            <person name="Stubbs M."/>
            <person name="Talamas J."/>
            <person name="Tchuinga P."/>
            <person name="Tenzing P."/>
            <person name="Tesfaye S."/>
            <person name="Theodore J."/>
            <person name="Thoulutsang Y."/>
            <person name="Topham K."/>
            <person name="Towey S."/>
            <person name="Tsamla T."/>
            <person name="Tsomo N."/>
            <person name="Vallee D."/>
            <person name="Vassiliev H."/>
            <person name="Venkataraman V."/>
            <person name="Vinson J."/>
            <person name="Vo A."/>
            <person name="Wade C."/>
            <person name="Wang S."/>
            <person name="Wangchuk T."/>
            <person name="Wangdi T."/>
            <person name="Whittaker C."/>
            <person name="Wilkinson J."/>
            <person name="Wu Y."/>
            <person name="Wyman D."/>
            <person name="Yadav S."/>
            <person name="Yang S."/>
            <person name="Yang X."/>
            <person name="Yeager S."/>
            <person name="Yee E."/>
            <person name="Young G."/>
            <person name="Zainoun J."/>
            <person name="Zembeck L."/>
            <person name="Zimmer A."/>
            <person name="Zody M."/>
            <person name="Lander E."/>
        </authorList>
    </citation>
    <scope>NUCLEOTIDE SEQUENCE [LARGE SCALE GENOMIC DNA]</scope>
</reference>
<keyword evidence="6" id="KW-1185">Reference proteome</keyword>
<dbReference type="Gene3D" id="3.40.50.11350">
    <property type="match status" value="1"/>
</dbReference>
<dbReference type="InterPro" id="IPR027350">
    <property type="entry name" value="GT23_dom"/>
</dbReference>
<evidence type="ECO:0000313" key="6">
    <source>
        <dbReference type="Proteomes" id="UP000007875"/>
    </source>
</evidence>
<dbReference type="GO" id="GO:0006487">
    <property type="term" value="P:protein N-linked glycosylation"/>
    <property type="evidence" value="ECO:0007669"/>
    <property type="project" value="TreeGrafter"/>
</dbReference>
<dbReference type="GO" id="GO:0046921">
    <property type="term" value="F:alpha-(1-&gt;6)-fucosyltransferase activity"/>
    <property type="evidence" value="ECO:0007669"/>
    <property type="project" value="TreeGrafter"/>
</dbReference>
<evidence type="ECO:0000313" key="5">
    <source>
        <dbReference type="Ensembl" id="ENSCSAVP00000010055.1"/>
    </source>
</evidence>
<evidence type="ECO:0000256" key="2">
    <source>
        <dbReference type="ARBA" id="ARBA00022679"/>
    </source>
</evidence>
<dbReference type="PANTHER" id="PTHR13132:SF29">
    <property type="entry name" value="ALPHA-(1,6)-FUCOSYLTRANSFERASE"/>
    <property type="match status" value="1"/>
</dbReference>